<gene>
    <name evidence="1" type="ORF">NCTC6754_02904</name>
</gene>
<keyword evidence="1" id="KW-0503">Monooxygenase</keyword>
<evidence type="ECO:0000313" key="2">
    <source>
        <dbReference type="Proteomes" id="UP000269208"/>
    </source>
</evidence>
<protein>
    <submittedName>
        <fullName evidence="1">Monooxygenase</fullName>
    </submittedName>
</protein>
<dbReference type="EMBL" id="LR134190">
    <property type="protein sequence ID" value="VEB53701.1"/>
    <property type="molecule type" value="Genomic_DNA"/>
</dbReference>
<evidence type="ECO:0000313" key="1">
    <source>
        <dbReference type="EMBL" id="VEB53701.1"/>
    </source>
</evidence>
<keyword evidence="1" id="KW-0560">Oxidoreductase</keyword>
<sequence>MSQSWWTGFDARDPNSACAPGARLRRADPGLAVGDPACIVRNWRPSLACRSPLLRIFAPDMLFQALHLYRTQFKPFSAAGKNRTRWCVSILSPPTATATAEFLFTSMQQAFVKLRRGETGQLPPPIENMETFRSPSEQYGVQAGAEYGRWSVIKRKVRHGAGIHPAGDPGG</sequence>
<organism evidence="1 2">
    <name type="scientific">Salmonella enterica I</name>
    <dbReference type="NCBI Taxonomy" id="59201"/>
    <lineage>
        <taxon>Bacteria</taxon>
        <taxon>Pseudomonadati</taxon>
        <taxon>Pseudomonadota</taxon>
        <taxon>Gammaproteobacteria</taxon>
        <taxon>Enterobacterales</taxon>
        <taxon>Enterobacteriaceae</taxon>
        <taxon>Salmonella</taxon>
    </lineage>
</organism>
<dbReference type="GO" id="GO:0004497">
    <property type="term" value="F:monooxygenase activity"/>
    <property type="evidence" value="ECO:0007669"/>
    <property type="project" value="UniProtKB-KW"/>
</dbReference>
<proteinExistence type="predicted"/>
<name>A0A3S4K6D7_SALET</name>
<dbReference type="Proteomes" id="UP000269208">
    <property type="component" value="Chromosome"/>
</dbReference>
<reference evidence="1 2" key="1">
    <citation type="submission" date="2018-12" db="EMBL/GenBank/DDBJ databases">
        <authorList>
            <consortium name="Pathogen Informatics"/>
        </authorList>
    </citation>
    <scope>NUCLEOTIDE SEQUENCE [LARGE SCALE GENOMIC DNA]</scope>
    <source>
        <strain evidence="1 2">NCTC6754</strain>
    </source>
</reference>
<dbReference type="AlphaFoldDB" id="A0A3S4K6D7"/>
<accession>A0A3S4K6D7</accession>